<dbReference type="eggNOG" id="COG1729">
    <property type="taxonomic scope" value="Bacteria"/>
</dbReference>
<organism evidence="4 5">
    <name type="scientific">Melioribacter roseus (strain DSM 23840 / JCM 17771 / VKM B-2668 / P3M-2)</name>
    <dbReference type="NCBI Taxonomy" id="1191523"/>
    <lineage>
        <taxon>Bacteria</taxon>
        <taxon>Pseudomonadati</taxon>
        <taxon>Ignavibacteriota</taxon>
        <taxon>Ignavibacteria</taxon>
        <taxon>Ignavibacteriales</taxon>
        <taxon>Melioribacteraceae</taxon>
        <taxon>Melioribacter</taxon>
    </lineage>
</organism>
<proteinExistence type="predicted"/>
<dbReference type="EMBL" id="CP003557">
    <property type="protein sequence ID" value="AFN73673.1"/>
    <property type="molecule type" value="Genomic_DNA"/>
</dbReference>
<evidence type="ECO:0000256" key="1">
    <source>
        <dbReference type="PROSITE-ProRule" id="PRU00339"/>
    </source>
</evidence>
<name>I6ZX88_MELRP</name>
<dbReference type="SUPFAM" id="SSF48452">
    <property type="entry name" value="TPR-like"/>
    <property type="match status" value="3"/>
</dbReference>
<dbReference type="Pfam" id="PF25058">
    <property type="entry name" value="ARM_TT21"/>
    <property type="match status" value="1"/>
</dbReference>
<feature type="region of interest" description="Disordered" evidence="3">
    <location>
        <begin position="415"/>
        <end position="450"/>
    </location>
</feature>
<evidence type="ECO:0000256" key="2">
    <source>
        <dbReference type="SAM" id="Coils"/>
    </source>
</evidence>
<dbReference type="SMART" id="SM00028">
    <property type="entry name" value="TPR"/>
    <property type="match status" value="6"/>
</dbReference>
<dbReference type="Gene3D" id="1.25.40.10">
    <property type="entry name" value="Tetratricopeptide repeat domain"/>
    <property type="match status" value="5"/>
</dbReference>
<dbReference type="PANTHER" id="PTHR12558:SF13">
    <property type="entry name" value="CELL DIVISION CYCLE PROTEIN 27 HOMOLOG"/>
    <property type="match status" value="1"/>
</dbReference>
<feature type="compositionally biased region" description="Polar residues" evidence="3">
    <location>
        <begin position="437"/>
        <end position="450"/>
    </location>
</feature>
<accession>I6ZX88</accession>
<protein>
    <submittedName>
        <fullName evidence="4">TPR repeat-containing protein</fullName>
    </submittedName>
</protein>
<feature type="compositionally biased region" description="Basic and acidic residues" evidence="3">
    <location>
        <begin position="736"/>
        <end position="750"/>
    </location>
</feature>
<reference evidence="4 5" key="1">
    <citation type="journal article" date="2013" name="PLoS ONE">
        <title>Genomic analysis of Melioribacter roseus, facultatively anaerobic organotrophic bacterium representing a novel deep lineage within Bacteriodetes/Chlorobi group.</title>
        <authorList>
            <person name="Kadnikov V.V."/>
            <person name="Mardanov A.V."/>
            <person name="Podosokorskaya O.A."/>
            <person name="Gavrilov S.N."/>
            <person name="Kublanov I.V."/>
            <person name="Beletsky A.V."/>
            <person name="Bonch-Osmolovskaya E.A."/>
            <person name="Ravin N.V."/>
        </authorList>
    </citation>
    <scope>NUCLEOTIDE SEQUENCE [LARGE SCALE GENOMIC DNA]</scope>
    <source>
        <strain evidence="5">JCM 17771 / P3M-2</strain>
    </source>
</reference>
<dbReference type="STRING" id="1191523.MROS_0430"/>
<evidence type="ECO:0000313" key="4">
    <source>
        <dbReference type="EMBL" id="AFN73673.1"/>
    </source>
</evidence>
<dbReference type="PATRIC" id="fig|1191523.3.peg.449"/>
<sequence length="750" mass="87376">MKFNGNYMFKRIFIFITLAFLFYSCSLWKNFTTYFNTYYNAKTIFERAEEDLLKEQTDPFAFRTEKARPQLDKEFTRVIEKCSRILQFDTESSYFDDALFLTGKAFYYQQEYARAQRKFIELSAIPESDYALENKLWLAKTHLQLRNFEEGLRLIEEVKQTSLAEEEYELFEKASITKIAFLLFREQYEDAVAECNEFLENAEDDETVALIYYQLGKIYLLLDNKEKALESFAKVLDFSPSFDVEFESRIEYARLLKDLGNVDESEELINDLLGEGKFKEREDRIVLELGNIYFEKGEIDKALDIYKDIDTTYKKKNTAVSADIMIGKIYEMYKGDFDSAYKYYNKAVTSPLIDKDLKAEIVSHNKVMDKYFKLNDQINDLNLQYDYAVNPDRFIRDSVDYDIAFKQYVAQNRQKMEQNASRTNNPLRRGRGDEPQQDSVAASDTTVSDTTNLSEKNLSLIELIAKGKAKKPTRPTISVDSIKSLIAQNLFEKGNLFYSELNNTDSALVYFNKVLDEYPESQFKVNTLYALGTYYESQGAKEKADSLFRIIYDNYPGHKLYTAAGRQLGLIEDVTEVKETGDPVEKLYVDAEKKYYQKNYHDAIAAFKNIYLQHPRSPYAPKSIYYIGFIYEEQAKNDSAAFYYRILTSKDYLSTPYGKAVVAKYKTYQDELERVEKEKAEKLNEAKDTVKIKEIADNEGSPDSVDRKKELMKKEVIQKEKSEGIKQDTIKPAVIRNEEKADSAKKKLLK</sequence>
<evidence type="ECO:0000256" key="3">
    <source>
        <dbReference type="SAM" id="MobiDB-lite"/>
    </source>
</evidence>
<keyword evidence="5" id="KW-1185">Reference proteome</keyword>
<evidence type="ECO:0000313" key="5">
    <source>
        <dbReference type="Proteomes" id="UP000009011"/>
    </source>
</evidence>
<dbReference type="PROSITE" id="PS50005">
    <property type="entry name" value="TPR"/>
    <property type="match status" value="1"/>
</dbReference>
<keyword evidence="2" id="KW-0175">Coiled coil</keyword>
<feature type="compositionally biased region" description="Polar residues" evidence="3">
    <location>
        <begin position="415"/>
        <end position="426"/>
    </location>
</feature>
<keyword evidence="1" id="KW-0802">TPR repeat</keyword>
<dbReference type="PANTHER" id="PTHR12558">
    <property type="entry name" value="CELL DIVISION CYCLE 16,23,27"/>
    <property type="match status" value="1"/>
</dbReference>
<feature type="repeat" description="TPR" evidence="1">
    <location>
        <begin position="209"/>
        <end position="242"/>
    </location>
</feature>
<dbReference type="Proteomes" id="UP000009011">
    <property type="component" value="Chromosome"/>
</dbReference>
<feature type="region of interest" description="Disordered" evidence="3">
    <location>
        <begin position="728"/>
        <end position="750"/>
    </location>
</feature>
<dbReference type="HOGENOM" id="CLU_370805_0_0_10"/>
<dbReference type="eggNOG" id="COG0457">
    <property type="taxonomic scope" value="Bacteria"/>
</dbReference>
<dbReference type="InterPro" id="IPR019734">
    <property type="entry name" value="TPR_rpt"/>
</dbReference>
<dbReference type="Pfam" id="PF13174">
    <property type="entry name" value="TPR_6"/>
    <property type="match status" value="2"/>
</dbReference>
<feature type="coiled-coil region" evidence="2">
    <location>
        <begin position="658"/>
        <end position="692"/>
    </location>
</feature>
<dbReference type="AlphaFoldDB" id="I6ZX88"/>
<dbReference type="Pfam" id="PF13181">
    <property type="entry name" value="TPR_8"/>
    <property type="match status" value="1"/>
</dbReference>
<dbReference type="KEGG" id="mro:MROS_0430"/>
<dbReference type="PROSITE" id="PS50293">
    <property type="entry name" value="TPR_REGION"/>
    <property type="match status" value="1"/>
</dbReference>
<dbReference type="PROSITE" id="PS51257">
    <property type="entry name" value="PROKAR_LIPOPROTEIN"/>
    <property type="match status" value="1"/>
</dbReference>
<gene>
    <name evidence="4" type="ordered locus">MROS_0430</name>
</gene>
<dbReference type="InterPro" id="IPR011990">
    <property type="entry name" value="TPR-like_helical_dom_sf"/>
</dbReference>